<evidence type="ECO:0000313" key="1">
    <source>
        <dbReference type="EMBL" id="PRQ20836.1"/>
    </source>
</evidence>
<accession>A0A2P6PFY2</accession>
<evidence type="ECO:0000313" key="2">
    <source>
        <dbReference type="Proteomes" id="UP000238479"/>
    </source>
</evidence>
<gene>
    <name evidence="1" type="ORF">RchiOBHm_Chr7g0232461</name>
</gene>
<organism evidence="1 2">
    <name type="scientific">Rosa chinensis</name>
    <name type="common">China rose</name>
    <dbReference type="NCBI Taxonomy" id="74649"/>
    <lineage>
        <taxon>Eukaryota</taxon>
        <taxon>Viridiplantae</taxon>
        <taxon>Streptophyta</taxon>
        <taxon>Embryophyta</taxon>
        <taxon>Tracheophyta</taxon>
        <taxon>Spermatophyta</taxon>
        <taxon>Magnoliopsida</taxon>
        <taxon>eudicotyledons</taxon>
        <taxon>Gunneridae</taxon>
        <taxon>Pentapetalae</taxon>
        <taxon>rosids</taxon>
        <taxon>fabids</taxon>
        <taxon>Rosales</taxon>
        <taxon>Rosaceae</taxon>
        <taxon>Rosoideae</taxon>
        <taxon>Rosoideae incertae sedis</taxon>
        <taxon>Rosa</taxon>
    </lineage>
</organism>
<reference evidence="1 2" key="1">
    <citation type="journal article" date="2018" name="Nat. Genet.">
        <title>The Rosa genome provides new insights in the design of modern roses.</title>
        <authorList>
            <person name="Bendahmane M."/>
        </authorList>
    </citation>
    <scope>NUCLEOTIDE SEQUENCE [LARGE SCALE GENOMIC DNA]</scope>
    <source>
        <strain evidence="2">cv. Old Blush</strain>
    </source>
</reference>
<dbReference type="Proteomes" id="UP000238479">
    <property type="component" value="Chromosome 7"/>
</dbReference>
<dbReference type="Gramene" id="PRQ20836">
    <property type="protein sequence ID" value="PRQ20836"/>
    <property type="gene ID" value="RchiOBHm_Chr7g0232461"/>
</dbReference>
<sequence>MHRPCVRLRFTSEALGLIATYRQFSLRNNLFSSSFLTFQFALMQTDLSSQVGTFLAPGREF</sequence>
<proteinExistence type="predicted"/>
<dbReference type="EMBL" id="PDCK01000045">
    <property type="protein sequence ID" value="PRQ20836.1"/>
    <property type="molecule type" value="Genomic_DNA"/>
</dbReference>
<dbReference type="AlphaFoldDB" id="A0A2P6PFY2"/>
<keyword evidence="2" id="KW-1185">Reference proteome</keyword>
<protein>
    <submittedName>
        <fullName evidence="1">Uncharacterized protein</fullName>
    </submittedName>
</protein>
<comment type="caution">
    <text evidence="1">The sequence shown here is derived from an EMBL/GenBank/DDBJ whole genome shotgun (WGS) entry which is preliminary data.</text>
</comment>
<name>A0A2P6PFY2_ROSCH</name>